<evidence type="ECO:0000313" key="2">
    <source>
        <dbReference type="EMBL" id="RZR73299.1"/>
    </source>
</evidence>
<accession>A0A445MGE8</accession>
<dbReference type="PANTHER" id="PTHR31963">
    <property type="entry name" value="RAS GUANINE NUCLEOTIDE EXCHANGE FACTOR K"/>
    <property type="match status" value="1"/>
</dbReference>
<dbReference type="Pfam" id="PF12056">
    <property type="entry name" value="DUF3537"/>
    <property type="match status" value="1"/>
</dbReference>
<feature type="transmembrane region" description="Helical" evidence="1">
    <location>
        <begin position="94"/>
        <end position="116"/>
    </location>
</feature>
<protein>
    <submittedName>
        <fullName evidence="2">Uncharacterized protein</fullName>
    </submittedName>
</protein>
<dbReference type="PANTHER" id="PTHR31963:SF29">
    <property type="entry name" value="OS02G0566400 PROTEIN"/>
    <property type="match status" value="1"/>
</dbReference>
<dbReference type="InterPro" id="IPR021924">
    <property type="entry name" value="DUF3537"/>
</dbReference>
<dbReference type="EMBL" id="KV875879">
    <property type="protein sequence ID" value="RZR73299.1"/>
    <property type="molecule type" value="Genomic_DNA"/>
</dbReference>
<gene>
    <name evidence="2" type="ORF">BHM03_00022531</name>
</gene>
<sequence length="129" mass="15213">MTRGCIIVEATTSDNTESLLPNRASYTRSLSRVDDELRSFPSHIRCMCVDQFDARHIMVSWYLFLFIGAFVTTTFQFVLFYAHTHWAYDVVVQLFFTSTFGLSYLYLSTFVCHYNLHRFLFLNKIDFLT</sequence>
<proteinExistence type="predicted"/>
<keyword evidence="1" id="KW-0812">Transmembrane</keyword>
<name>A0A445MGE8_ENSVE</name>
<dbReference type="AlphaFoldDB" id="A0A445MGE8"/>
<organism evidence="2">
    <name type="scientific">Ensete ventricosum</name>
    <name type="common">Abyssinian banana</name>
    <name type="synonym">Musa ensete</name>
    <dbReference type="NCBI Taxonomy" id="4639"/>
    <lineage>
        <taxon>Eukaryota</taxon>
        <taxon>Viridiplantae</taxon>
        <taxon>Streptophyta</taxon>
        <taxon>Embryophyta</taxon>
        <taxon>Tracheophyta</taxon>
        <taxon>Spermatophyta</taxon>
        <taxon>Magnoliopsida</taxon>
        <taxon>Liliopsida</taxon>
        <taxon>Zingiberales</taxon>
        <taxon>Musaceae</taxon>
        <taxon>Ensete</taxon>
    </lineage>
</organism>
<keyword evidence="1" id="KW-0472">Membrane</keyword>
<keyword evidence="1" id="KW-1133">Transmembrane helix</keyword>
<feature type="transmembrane region" description="Helical" evidence="1">
    <location>
        <begin position="61"/>
        <end position="82"/>
    </location>
</feature>
<reference evidence="2" key="1">
    <citation type="journal article" date="2018" name="Data Brief">
        <title>Genome sequence data from 17 accessions of Ensete ventricosum, a staple food crop for millions in Ethiopia.</title>
        <authorList>
            <person name="Yemataw Z."/>
            <person name="Muzemil S."/>
            <person name="Ambachew D."/>
            <person name="Tripathi L."/>
            <person name="Tesfaye K."/>
            <person name="Chala A."/>
            <person name="Farbos A."/>
            <person name="O'Neill P."/>
            <person name="Moore K."/>
            <person name="Grant M."/>
            <person name="Studholme D.J."/>
        </authorList>
    </citation>
    <scope>NUCLEOTIDE SEQUENCE [LARGE SCALE GENOMIC DNA]</scope>
    <source>
        <tissue evidence="2">Leaf</tissue>
    </source>
</reference>
<evidence type="ECO:0000256" key="1">
    <source>
        <dbReference type="SAM" id="Phobius"/>
    </source>
</evidence>
<dbReference type="Proteomes" id="UP000290560">
    <property type="component" value="Unassembled WGS sequence"/>
</dbReference>